<feature type="compositionally biased region" description="Low complexity" evidence="2">
    <location>
        <begin position="59"/>
        <end position="82"/>
    </location>
</feature>
<dbReference type="KEGG" id="cvn:111109398"/>
<name>A0A8B8BCT8_CRAVI</name>
<feature type="compositionally biased region" description="Basic and acidic residues" evidence="2">
    <location>
        <begin position="90"/>
        <end position="101"/>
    </location>
</feature>
<dbReference type="RefSeq" id="XP_022301227.1">
    <property type="nucleotide sequence ID" value="XM_022445519.1"/>
</dbReference>
<protein>
    <submittedName>
        <fullName evidence="4">Uncharacterized protein LOC111109398</fullName>
    </submittedName>
</protein>
<keyword evidence="1" id="KW-0175">Coiled coil</keyword>
<feature type="coiled-coil region" evidence="1">
    <location>
        <begin position="303"/>
        <end position="330"/>
    </location>
</feature>
<feature type="compositionally biased region" description="Low complexity" evidence="2">
    <location>
        <begin position="102"/>
        <end position="114"/>
    </location>
</feature>
<feature type="compositionally biased region" description="Basic and acidic residues" evidence="2">
    <location>
        <begin position="262"/>
        <end position="271"/>
    </location>
</feature>
<keyword evidence="3" id="KW-1185">Reference proteome</keyword>
<reference evidence="3" key="1">
    <citation type="submission" date="2024-06" db="UniProtKB">
        <authorList>
            <consortium name="RefSeq"/>
        </authorList>
    </citation>
    <scope>NUCLEOTIDE SEQUENCE [LARGE SCALE GENOMIC DNA]</scope>
</reference>
<organism evidence="3 4">
    <name type="scientific">Crassostrea virginica</name>
    <name type="common">Eastern oyster</name>
    <dbReference type="NCBI Taxonomy" id="6565"/>
    <lineage>
        <taxon>Eukaryota</taxon>
        <taxon>Metazoa</taxon>
        <taxon>Spiralia</taxon>
        <taxon>Lophotrochozoa</taxon>
        <taxon>Mollusca</taxon>
        <taxon>Bivalvia</taxon>
        <taxon>Autobranchia</taxon>
        <taxon>Pteriomorphia</taxon>
        <taxon>Ostreida</taxon>
        <taxon>Ostreoidea</taxon>
        <taxon>Ostreidae</taxon>
        <taxon>Crassostrea</taxon>
    </lineage>
</organism>
<feature type="region of interest" description="Disordered" evidence="2">
    <location>
        <begin position="44"/>
        <end position="125"/>
    </location>
</feature>
<evidence type="ECO:0000256" key="1">
    <source>
        <dbReference type="SAM" id="Coils"/>
    </source>
</evidence>
<dbReference type="OrthoDB" id="9948935at2759"/>
<feature type="compositionally biased region" description="Polar residues" evidence="2">
    <location>
        <begin position="115"/>
        <end position="125"/>
    </location>
</feature>
<reference evidence="4" key="2">
    <citation type="submission" date="2025-08" db="UniProtKB">
        <authorList>
            <consortium name="RefSeq"/>
        </authorList>
    </citation>
    <scope>IDENTIFICATION</scope>
    <source>
        <tissue evidence="4">Whole sample</tissue>
    </source>
</reference>
<sequence length="374" mass="42935">MSDFDDFDDKDLFSDTFDLLEDIKSAGYDLRKSKFFNTPIDKIFDSPFFTRNRNRTRGDSSTSRFPKFSSNSSKKSTSTTESSETDSGDEIFHTKSFRRSDSTYSTSSHDTTSSGETVSDVSSARSIPRKVNIARQIPVQHYVTSNKNFRPGLPKQPENDFVKTPHELYIQRENESNEKKPQSMSPKPEERVLYMNTSSSPRCFRSKSSDLHNICENNSNLNERRSVPPELCTIRRYEQSKGLPDVLKTDRMSVPPNVPRVGCDKGEKPTWDERQGRIEGALKWLRSELGLLRAQDKVLLSQLKRCQDTIEVIKKQRSEEMEEGEEEEEEGHWEDWEIAEFDRRCKEGEIIDDLPPTCNGKTIDISPNVAEVTS</sequence>
<proteinExistence type="predicted"/>
<accession>A0A8B8BCT8</accession>
<evidence type="ECO:0000256" key="2">
    <source>
        <dbReference type="SAM" id="MobiDB-lite"/>
    </source>
</evidence>
<evidence type="ECO:0000313" key="4">
    <source>
        <dbReference type="RefSeq" id="XP_022301227.1"/>
    </source>
</evidence>
<dbReference type="Proteomes" id="UP000694844">
    <property type="component" value="Chromosome 1"/>
</dbReference>
<gene>
    <name evidence="4" type="primary">LOC111109398</name>
</gene>
<dbReference type="GeneID" id="111109398"/>
<dbReference type="AlphaFoldDB" id="A0A8B8BCT8"/>
<feature type="region of interest" description="Disordered" evidence="2">
    <location>
        <begin position="247"/>
        <end position="271"/>
    </location>
</feature>
<evidence type="ECO:0000313" key="3">
    <source>
        <dbReference type="Proteomes" id="UP000694844"/>
    </source>
</evidence>